<keyword evidence="6 7" id="KW-0408">Iron</keyword>
<dbReference type="CDD" id="cd11043">
    <property type="entry name" value="CYP90-like"/>
    <property type="match status" value="1"/>
</dbReference>
<dbReference type="EMBL" id="LEKV01003133">
    <property type="protein sequence ID" value="KVI01081.1"/>
    <property type="molecule type" value="Genomic_DNA"/>
</dbReference>
<dbReference type="GO" id="GO:0016705">
    <property type="term" value="F:oxidoreductase activity, acting on paired donors, with incorporation or reduction of molecular oxygen"/>
    <property type="evidence" value="ECO:0007669"/>
    <property type="project" value="InterPro"/>
</dbReference>
<organism evidence="8 9">
    <name type="scientific">Cynara cardunculus var. scolymus</name>
    <name type="common">Globe artichoke</name>
    <name type="synonym">Cynara scolymus</name>
    <dbReference type="NCBI Taxonomy" id="59895"/>
    <lineage>
        <taxon>Eukaryota</taxon>
        <taxon>Viridiplantae</taxon>
        <taxon>Streptophyta</taxon>
        <taxon>Embryophyta</taxon>
        <taxon>Tracheophyta</taxon>
        <taxon>Spermatophyta</taxon>
        <taxon>Magnoliopsida</taxon>
        <taxon>eudicotyledons</taxon>
        <taxon>Gunneridae</taxon>
        <taxon>Pentapetalae</taxon>
        <taxon>asterids</taxon>
        <taxon>campanulids</taxon>
        <taxon>Asterales</taxon>
        <taxon>Asteraceae</taxon>
        <taxon>Carduoideae</taxon>
        <taxon>Cardueae</taxon>
        <taxon>Carduinae</taxon>
        <taxon>Cynara</taxon>
    </lineage>
</organism>
<accession>A0A118K0S6</accession>
<dbReference type="Gramene" id="KVI01081">
    <property type="protein sequence ID" value="KVI01081"/>
    <property type="gene ID" value="Ccrd_020650"/>
</dbReference>
<dbReference type="GO" id="GO:0016020">
    <property type="term" value="C:membrane"/>
    <property type="evidence" value="ECO:0007669"/>
    <property type="project" value="UniProtKB-SubCell"/>
</dbReference>
<evidence type="ECO:0000256" key="4">
    <source>
        <dbReference type="ARBA" id="ARBA00022723"/>
    </source>
</evidence>
<dbReference type="GO" id="GO:0020037">
    <property type="term" value="F:heme binding"/>
    <property type="evidence" value="ECO:0007669"/>
    <property type="project" value="InterPro"/>
</dbReference>
<evidence type="ECO:0000256" key="6">
    <source>
        <dbReference type="ARBA" id="ARBA00023004"/>
    </source>
</evidence>
<dbReference type="PANTHER" id="PTHR24286:SF217">
    <property type="entry name" value="OS07G0520300 PROTEIN"/>
    <property type="match status" value="1"/>
</dbReference>
<evidence type="ECO:0000313" key="8">
    <source>
        <dbReference type="EMBL" id="KVI01081.1"/>
    </source>
</evidence>
<dbReference type="GO" id="GO:0016125">
    <property type="term" value="P:sterol metabolic process"/>
    <property type="evidence" value="ECO:0007669"/>
    <property type="project" value="TreeGrafter"/>
</dbReference>
<proteinExistence type="inferred from homology"/>
<dbReference type="PROSITE" id="PS00086">
    <property type="entry name" value="CYTOCHROME_P450"/>
    <property type="match status" value="1"/>
</dbReference>
<dbReference type="InterPro" id="IPR017972">
    <property type="entry name" value="Cyt_P450_CS"/>
</dbReference>
<gene>
    <name evidence="8" type="ORF">Ccrd_020650</name>
</gene>
<dbReference type="OMA" id="KGWQVMW"/>
<dbReference type="Pfam" id="PF00067">
    <property type="entry name" value="p450"/>
    <property type="match status" value="2"/>
</dbReference>
<dbReference type="SUPFAM" id="SSF48264">
    <property type="entry name" value="Cytochrome P450"/>
    <property type="match status" value="1"/>
</dbReference>
<keyword evidence="9" id="KW-1185">Reference proteome</keyword>
<protein>
    <submittedName>
        <fullName evidence="8">Cytochrome P450</fullName>
    </submittedName>
</protein>
<comment type="subcellular location">
    <subcellularLocation>
        <location evidence="1">Membrane</location>
        <topology evidence="1">Single-pass membrane protein</topology>
    </subcellularLocation>
</comment>
<dbReference type="GO" id="GO:0005506">
    <property type="term" value="F:iron ion binding"/>
    <property type="evidence" value="ECO:0007669"/>
    <property type="project" value="InterPro"/>
</dbReference>
<keyword evidence="4 7" id="KW-0479">Metal-binding</keyword>
<keyword evidence="7" id="KW-0560">Oxidoreductase</keyword>
<name>A0A118K0S6_CYNCS</name>
<comment type="caution">
    <text evidence="8">The sequence shown here is derived from an EMBL/GenBank/DDBJ whole genome shotgun (WGS) entry which is preliminary data.</text>
</comment>
<dbReference type="PRINTS" id="PR00359">
    <property type="entry name" value="BP450"/>
</dbReference>
<dbReference type="InterPro" id="IPR001128">
    <property type="entry name" value="Cyt_P450"/>
</dbReference>
<sequence>MEIILFSALLLSLVIPLLLLLRTRTSSNRRLPPGSLGFPVIGQSFSLLTALRTNTDHEWFEERIRKYGPISKLTLFGHPTVFLHGQAANKFIYTCDGNTLANKMPPSLSRILGKKIIVELNGEDHKRVRAAIVSFLRPEVLKTYVPKMDQETRNHLDVHWRGKREVQVMPVMKVLTFNVICSLVLGLEEGTIRDKLLSLFQEMTRGLLSVPINVPFTQFNRSLNASSRLKTIIMDLIRAKRSILEEQKASGHQDLITHLINAQNENPNLTSDDEIVDNVVGLMFGGYDATSSLIKQDGIVRNKAPGESLTWDDLTNMKYSWRVATEVLRLNPPFFGSFRKAIKDIEYNGYIIPKGWQVMWVSSMTHMDGNIFSDPSRFDPTRFEQQTTKPPYSFVAFGGGVRVCPGGEFAKMETLTMIHYLVTRFTWKLSLKENSFGRDPMPVFNQGLPVLVSPRKHYHSMT</sequence>
<dbReference type="AlphaFoldDB" id="A0A118K0S6"/>
<comment type="similarity">
    <text evidence="2 7">Belongs to the cytochrome P450 family.</text>
</comment>
<keyword evidence="3" id="KW-0812">Transmembrane</keyword>
<evidence type="ECO:0000256" key="2">
    <source>
        <dbReference type="ARBA" id="ARBA00010617"/>
    </source>
</evidence>
<dbReference type="STRING" id="59895.A0A118K0S6"/>
<keyword evidence="7" id="KW-0503">Monooxygenase</keyword>
<evidence type="ECO:0000313" key="9">
    <source>
        <dbReference type="Proteomes" id="UP000243975"/>
    </source>
</evidence>
<dbReference type="PANTHER" id="PTHR24286">
    <property type="entry name" value="CYTOCHROME P450 26"/>
    <property type="match status" value="1"/>
</dbReference>
<keyword evidence="5" id="KW-0472">Membrane</keyword>
<dbReference type="InterPro" id="IPR036396">
    <property type="entry name" value="Cyt_P450_sf"/>
</dbReference>
<evidence type="ECO:0000256" key="5">
    <source>
        <dbReference type="ARBA" id="ARBA00022989"/>
    </source>
</evidence>
<keyword evidence="7" id="KW-0349">Heme</keyword>
<reference evidence="8 9" key="1">
    <citation type="journal article" date="2016" name="Sci. Rep.">
        <title>The genome sequence of the outbreeding globe artichoke constructed de novo incorporating a phase-aware low-pass sequencing strategy of F1 progeny.</title>
        <authorList>
            <person name="Scaglione D."/>
            <person name="Reyes-Chin-Wo S."/>
            <person name="Acquadro A."/>
            <person name="Froenicke L."/>
            <person name="Portis E."/>
            <person name="Beitel C."/>
            <person name="Tirone M."/>
            <person name="Mauro R."/>
            <person name="Lo Monaco A."/>
            <person name="Mauromicale G."/>
            <person name="Faccioli P."/>
            <person name="Cattivelli L."/>
            <person name="Rieseberg L."/>
            <person name="Michelmore R."/>
            <person name="Lanteri S."/>
        </authorList>
    </citation>
    <scope>NUCLEOTIDE SEQUENCE [LARGE SCALE GENOMIC DNA]</scope>
    <source>
        <strain evidence="8">2C</strain>
    </source>
</reference>
<dbReference type="Proteomes" id="UP000243975">
    <property type="component" value="Unassembled WGS sequence"/>
</dbReference>
<keyword evidence="5" id="KW-1133">Transmembrane helix</keyword>
<evidence type="ECO:0000256" key="3">
    <source>
        <dbReference type="ARBA" id="ARBA00022692"/>
    </source>
</evidence>
<evidence type="ECO:0000256" key="7">
    <source>
        <dbReference type="RuleBase" id="RU000461"/>
    </source>
</evidence>
<dbReference type="InterPro" id="IPR002397">
    <property type="entry name" value="Cyt_P450_B"/>
</dbReference>
<dbReference type="Gene3D" id="1.10.630.10">
    <property type="entry name" value="Cytochrome P450"/>
    <property type="match status" value="1"/>
</dbReference>
<evidence type="ECO:0000256" key="1">
    <source>
        <dbReference type="ARBA" id="ARBA00004167"/>
    </source>
</evidence>
<dbReference type="GO" id="GO:0004497">
    <property type="term" value="F:monooxygenase activity"/>
    <property type="evidence" value="ECO:0007669"/>
    <property type="project" value="UniProtKB-KW"/>
</dbReference>